<gene>
    <name evidence="1" type="ORF">CASFOL_011183</name>
</gene>
<evidence type="ECO:0000313" key="2">
    <source>
        <dbReference type="Proteomes" id="UP001632038"/>
    </source>
</evidence>
<protein>
    <submittedName>
        <fullName evidence="1">Uncharacterized protein</fullName>
    </submittedName>
</protein>
<dbReference type="AlphaFoldDB" id="A0ABD3DUS8"/>
<accession>A0ABD3DUS8</accession>
<dbReference type="Proteomes" id="UP001632038">
    <property type="component" value="Unassembled WGS sequence"/>
</dbReference>
<proteinExistence type="predicted"/>
<name>A0ABD3DUS8_9LAMI</name>
<comment type="caution">
    <text evidence="1">The sequence shown here is derived from an EMBL/GenBank/DDBJ whole genome shotgun (WGS) entry which is preliminary data.</text>
</comment>
<organism evidence="1 2">
    <name type="scientific">Castilleja foliolosa</name>
    <dbReference type="NCBI Taxonomy" id="1961234"/>
    <lineage>
        <taxon>Eukaryota</taxon>
        <taxon>Viridiplantae</taxon>
        <taxon>Streptophyta</taxon>
        <taxon>Embryophyta</taxon>
        <taxon>Tracheophyta</taxon>
        <taxon>Spermatophyta</taxon>
        <taxon>Magnoliopsida</taxon>
        <taxon>eudicotyledons</taxon>
        <taxon>Gunneridae</taxon>
        <taxon>Pentapetalae</taxon>
        <taxon>asterids</taxon>
        <taxon>lamiids</taxon>
        <taxon>Lamiales</taxon>
        <taxon>Orobanchaceae</taxon>
        <taxon>Pedicularideae</taxon>
        <taxon>Castillejinae</taxon>
        <taxon>Castilleja</taxon>
    </lineage>
</organism>
<dbReference type="EMBL" id="JAVIJP010000013">
    <property type="protein sequence ID" value="KAL3646003.1"/>
    <property type="molecule type" value="Genomic_DNA"/>
</dbReference>
<keyword evidence="2" id="KW-1185">Reference proteome</keyword>
<sequence length="105" mass="11500">MQKIFSPLHSQLQSELGNNNFYDSFLGDISQHNALQYGSNVTDDIFNEFLNSGVPEDHNFGADFSASYPDIGANGELEKSGADTGTSVNLGTAPRTYFMECQDTH</sequence>
<reference evidence="2" key="1">
    <citation type="journal article" date="2024" name="IScience">
        <title>Strigolactones Initiate the Formation of Haustorium-like Structures in Castilleja.</title>
        <authorList>
            <person name="Buerger M."/>
            <person name="Peterson D."/>
            <person name="Chory J."/>
        </authorList>
    </citation>
    <scope>NUCLEOTIDE SEQUENCE [LARGE SCALE GENOMIC DNA]</scope>
</reference>
<evidence type="ECO:0000313" key="1">
    <source>
        <dbReference type="EMBL" id="KAL3646003.1"/>
    </source>
</evidence>